<name>A0ABY5BMP2_9LACO</name>
<accession>A0ABY5BMP2</accession>
<keyword evidence="2" id="KW-1185">Reference proteome</keyword>
<sequence length="94" mass="10528">MKRSDIIMKEIFFESSNGNDGVVTIDGNDFEFSMVSIPKGIGESEDQKQITFPVELQNYLGLDDNSLLFTDENDFTFTGKTSDGEDYVANINLN</sequence>
<reference evidence="1" key="1">
    <citation type="submission" date="2022-05" db="EMBL/GenBank/DDBJ databases">
        <authorList>
            <person name="Oliphant S.A."/>
            <person name="Watson-Haigh N.S."/>
            <person name="Sumby K.M."/>
            <person name="Gardner J.M."/>
            <person name="Jiranek V."/>
        </authorList>
    </citation>
    <scope>NUCLEOTIDE SEQUENCE</scope>
    <source>
        <strain evidence="1">KI16_H9</strain>
    </source>
</reference>
<evidence type="ECO:0008006" key="3">
    <source>
        <dbReference type="Google" id="ProtNLM"/>
    </source>
</evidence>
<proteinExistence type="predicted"/>
<dbReference type="Proteomes" id="UP001056707">
    <property type="component" value="Chromosome"/>
</dbReference>
<dbReference type="EMBL" id="CP097116">
    <property type="protein sequence ID" value="USS84945.1"/>
    <property type="molecule type" value="Genomic_DNA"/>
</dbReference>
<organism evidence="1 2">
    <name type="scientific">Fructilactobacillus myrtifloralis</name>
    <dbReference type="NCBI Taxonomy" id="2940301"/>
    <lineage>
        <taxon>Bacteria</taxon>
        <taxon>Bacillati</taxon>
        <taxon>Bacillota</taxon>
        <taxon>Bacilli</taxon>
        <taxon>Lactobacillales</taxon>
        <taxon>Lactobacillaceae</taxon>
        <taxon>Fructilactobacillus</taxon>
    </lineage>
</organism>
<gene>
    <name evidence="1" type="ORF">M3M35_06550</name>
</gene>
<evidence type="ECO:0000313" key="2">
    <source>
        <dbReference type="Proteomes" id="UP001056707"/>
    </source>
</evidence>
<evidence type="ECO:0000313" key="1">
    <source>
        <dbReference type="EMBL" id="USS84945.1"/>
    </source>
</evidence>
<protein>
    <recommendedName>
        <fullName evidence="3">Iron-sulfur cluster biosynthesis family protein</fullName>
    </recommendedName>
</protein>
<dbReference type="RefSeq" id="WP_252749847.1">
    <property type="nucleotide sequence ID" value="NZ_CP097116.1"/>
</dbReference>